<dbReference type="Proteomes" id="UP000008064">
    <property type="component" value="Unassembled WGS sequence"/>
</dbReference>
<dbReference type="HOGENOM" id="CLU_2456161_0_0_1"/>
<dbReference type="GeneID" id="18818560"/>
<proteinExistence type="predicted"/>
<dbReference type="RefSeq" id="XP_007316589.1">
    <property type="nucleotide sequence ID" value="XM_007316527.1"/>
</dbReference>
<reference evidence="1" key="1">
    <citation type="submission" date="2011-04" db="EMBL/GenBank/DDBJ databases">
        <title>Evolution of plant cell wall degrading machinery underlies the functional diversity of forest fungi.</title>
        <authorList>
            <consortium name="US DOE Joint Genome Institute (JGI-PGF)"/>
            <person name="Eastwood D.C."/>
            <person name="Floudas D."/>
            <person name="Binder M."/>
            <person name="Majcherczyk A."/>
            <person name="Schneider P."/>
            <person name="Aerts A."/>
            <person name="Asiegbu F.O."/>
            <person name="Baker S.E."/>
            <person name="Barry K."/>
            <person name="Bendiksby M."/>
            <person name="Blumentritt M."/>
            <person name="Coutinho P.M."/>
            <person name="Cullen D."/>
            <person name="Cullen D."/>
            <person name="Gathman A."/>
            <person name="Goodell B."/>
            <person name="Henrissat B."/>
            <person name="Ihrmark K."/>
            <person name="Kauserud H."/>
            <person name="Kohler A."/>
            <person name="LaButti K."/>
            <person name="Lapidus A."/>
            <person name="Lavin J.L."/>
            <person name="Lee Y.-H."/>
            <person name="Lindquist E."/>
            <person name="Lilly W."/>
            <person name="Lucas S."/>
            <person name="Morin E."/>
            <person name="Murat C."/>
            <person name="Oguiza J.A."/>
            <person name="Park J."/>
            <person name="Pisabarro A.G."/>
            <person name="Riley R."/>
            <person name="Rosling A."/>
            <person name="Salamov A."/>
            <person name="Schmidt O."/>
            <person name="Schmutz J."/>
            <person name="Skrede I."/>
            <person name="Stenlid J."/>
            <person name="Wiebenga A."/>
            <person name="Xie X."/>
            <person name="Kues U."/>
            <person name="Hibbett D.S."/>
            <person name="Hoffmeister D."/>
            <person name="Hogberg N."/>
            <person name="Martin F."/>
            <person name="Grigoriev I.V."/>
            <person name="Watkinson S.C."/>
        </authorList>
    </citation>
    <scope>NUCLEOTIDE SEQUENCE</scope>
    <source>
        <strain evidence="1">S7.9</strain>
    </source>
</reference>
<organism>
    <name type="scientific">Serpula lacrymans var. lacrymans (strain S7.9)</name>
    <name type="common">Dry rot fungus</name>
    <dbReference type="NCBI Taxonomy" id="578457"/>
    <lineage>
        <taxon>Eukaryota</taxon>
        <taxon>Fungi</taxon>
        <taxon>Dikarya</taxon>
        <taxon>Basidiomycota</taxon>
        <taxon>Agaricomycotina</taxon>
        <taxon>Agaricomycetes</taxon>
        <taxon>Agaricomycetidae</taxon>
        <taxon>Boletales</taxon>
        <taxon>Coniophorineae</taxon>
        <taxon>Serpulaceae</taxon>
        <taxon>Serpula</taxon>
    </lineage>
</organism>
<evidence type="ECO:0000313" key="1">
    <source>
        <dbReference type="EMBL" id="EGO26416.1"/>
    </source>
</evidence>
<gene>
    <name evidence="1" type="ORF">SERLADRAFT_463462</name>
</gene>
<name>F8NSA7_SERL9</name>
<dbReference type="AlphaFoldDB" id="F8NSA7"/>
<accession>F8NSA7</accession>
<dbReference type="EMBL" id="GL945432">
    <property type="protein sequence ID" value="EGO26416.1"/>
    <property type="molecule type" value="Genomic_DNA"/>
</dbReference>
<sequence length="89" mass="9459">MIRADSSGVKSSATLFGGASKEATLYRPQRTAQCSESNCSTRNSLPCAAAMCRSAFPRSFLQLTLMSCCASKSLMVVSAADFTPWPTLP</sequence>
<dbReference type="KEGG" id="sla:SERLADRAFT_463462"/>
<protein>
    <submittedName>
        <fullName evidence="1">Uncharacterized protein</fullName>
    </submittedName>
</protein>